<evidence type="ECO:0000259" key="2">
    <source>
        <dbReference type="Pfam" id="PF12172"/>
    </source>
</evidence>
<evidence type="ECO:0000313" key="4">
    <source>
        <dbReference type="Proteomes" id="UP001300745"/>
    </source>
</evidence>
<evidence type="ECO:0000259" key="1">
    <source>
        <dbReference type="Pfam" id="PF01796"/>
    </source>
</evidence>
<dbReference type="SUPFAM" id="SSF50249">
    <property type="entry name" value="Nucleic acid-binding proteins"/>
    <property type="match status" value="1"/>
</dbReference>
<dbReference type="Gene3D" id="3.40.47.10">
    <property type="match status" value="1"/>
</dbReference>
<proteinExistence type="predicted"/>
<feature type="domain" description="ChsH2 C-terminal OB-fold" evidence="1">
    <location>
        <begin position="375"/>
        <end position="429"/>
    </location>
</feature>
<dbReference type="SUPFAM" id="SSF53901">
    <property type="entry name" value="Thiolase-like"/>
    <property type="match status" value="1"/>
</dbReference>
<dbReference type="PANTHER" id="PTHR34075">
    <property type="entry name" value="BLR3430 PROTEIN"/>
    <property type="match status" value="1"/>
</dbReference>
<organism evidence="3 4">
    <name type="scientific">Mycobacterium pinniadriaticum</name>
    <dbReference type="NCBI Taxonomy" id="2994102"/>
    <lineage>
        <taxon>Bacteria</taxon>
        <taxon>Bacillati</taxon>
        <taxon>Actinomycetota</taxon>
        <taxon>Actinomycetes</taxon>
        <taxon>Mycobacteriales</taxon>
        <taxon>Mycobacteriaceae</taxon>
        <taxon>Mycobacterium</taxon>
    </lineage>
</organism>
<sequence length="451" mass="47447">MMAGLLAYASYLPAFRLAGSDIGTPKRDRVVASYDEDSTTMAVAAAAQALRGRPTPSAVYFATSSPAYADKTNAAAIHAALDLAPEVFAADLCGSGRSGFAAIRTAAAGGGLAVCADVRVGRPGSADEKLGGDGAAALVFGDGPVIAEVLATAALTDEFLDRWRMPTEITGRQWEERFGTQRYSALVRAATEQALDGAGVIEADHVVVVCPNAGIVKAAGALVKGRKTIRSSPVGYSGAADAAIALCDVLDIAEPGDTILLVSATDGCDAMVLRAHAALQDARQQRTVTEQRAGGIPADYLKYLSWRVLVEFEPPRRPEPEKPAGPPSARGLEWKFGLTGTRCDECGFVHLPPLRVCRQCGSAEPMSMVRVAELGATVVTYTVDRLAYSPSPPMVQAVVDVDGGGRFTVEVADVGSREIQVGDRVGFAFRRLFTADGVHNYFWKAVLRDGQ</sequence>
<dbReference type="Gene3D" id="6.10.30.10">
    <property type="match status" value="1"/>
</dbReference>
<name>A0ABT3SA50_9MYCO</name>
<dbReference type="InterPro" id="IPR016039">
    <property type="entry name" value="Thiolase-like"/>
</dbReference>
<dbReference type="InterPro" id="IPR022002">
    <property type="entry name" value="ChsH2_Znr"/>
</dbReference>
<accession>A0ABT3SA50</accession>
<keyword evidence="4" id="KW-1185">Reference proteome</keyword>
<dbReference type="InterPro" id="IPR052513">
    <property type="entry name" value="Thioester_dehydratase-like"/>
</dbReference>
<gene>
    <name evidence="3" type="ORF">ORI27_06620</name>
</gene>
<dbReference type="PANTHER" id="PTHR34075:SF5">
    <property type="entry name" value="BLR3430 PROTEIN"/>
    <property type="match status" value="1"/>
</dbReference>
<dbReference type="InterPro" id="IPR002878">
    <property type="entry name" value="ChsH2_C"/>
</dbReference>
<dbReference type="InterPro" id="IPR012340">
    <property type="entry name" value="NA-bd_OB-fold"/>
</dbReference>
<reference evidence="3 4" key="1">
    <citation type="submission" date="2022-11" db="EMBL/GenBank/DDBJ databases">
        <title>Mycobacterium sp. nov.</title>
        <authorList>
            <person name="Papic B."/>
            <person name="Spicic S."/>
            <person name="Duvnjak S."/>
        </authorList>
    </citation>
    <scope>NUCLEOTIDE SEQUENCE [LARGE SCALE GENOMIC DNA]</scope>
    <source>
        <strain evidence="3 4">CVI_P4</strain>
    </source>
</reference>
<dbReference type="EMBL" id="JAPJDO010000004">
    <property type="protein sequence ID" value="MCX2936363.1"/>
    <property type="molecule type" value="Genomic_DNA"/>
</dbReference>
<dbReference type="Pfam" id="PF12172">
    <property type="entry name" value="zf-ChsH2"/>
    <property type="match status" value="1"/>
</dbReference>
<dbReference type="RefSeq" id="WP_265996054.1">
    <property type="nucleotide sequence ID" value="NZ_JAPJDN010000004.1"/>
</dbReference>
<dbReference type="Proteomes" id="UP001300745">
    <property type="component" value="Unassembled WGS sequence"/>
</dbReference>
<dbReference type="Pfam" id="PF01796">
    <property type="entry name" value="OB_ChsH2_C"/>
    <property type="match status" value="1"/>
</dbReference>
<evidence type="ECO:0000313" key="3">
    <source>
        <dbReference type="EMBL" id="MCX2936363.1"/>
    </source>
</evidence>
<feature type="domain" description="ChsH2 rubredoxin-like zinc ribbon" evidence="2">
    <location>
        <begin position="338"/>
        <end position="364"/>
    </location>
</feature>
<protein>
    <submittedName>
        <fullName evidence="3">Zinc ribbon domain-containing protein</fullName>
    </submittedName>
</protein>
<comment type="caution">
    <text evidence="3">The sequence shown here is derived from an EMBL/GenBank/DDBJ whole genome shotgun (WGS) entry which is preliminary data.</text>
</comment>